<dbReference type="PRINTS" id="PR00032">
    <property type="entry name" value="HTHARAC"/>
</dbReference>
<keyword evidence="1" id="KW-0805">Transcription regulation</keyword>
<dbReference type="Proteomes" id="UP000633936">
    <property type="component" value="Unassembled WGS sequence"/>
</dbReference>
<dbReference type="PROSITE" id="PS00041">
    <property type="entry name" value="HTH_ARAC_FAMILY_1"/>
    <property type="match status" value="1"/>
</dbReference>
<dbReference type="PANTHER" id="PTHR43280">
    <property type="entry name" value="ARAC-FAMILY TRANSCRIPTIONAL REGULATOR"/>
    <property type="match status" value="1"/>
</dbReference>
<dbReference type="SMART" id="SM00342">
    <property type="entry name" value="HTH_ARAC"/>
    <property type="match status" value="1"/>
</dbReference>
<sequence>MSMIEELNLQRIDYEEMLINYFTILLISLHRIALQKPRKKNLQNMNDMEQAAQYFRMHYNKPISIEDYAVSHNMSISWFIQNFRQYANTTPAQYVQSLRLTNAKMLLETTNYNITEIANLVGYENPLYFSRFFRKQCGMSPSQFRKQLVLNAENCPK</sequence>
<keyword evidence="6" id="KW-1185">Reference proteome</keyword>
<organism evidence="5 6">
    <name type="scientific">Blautia intestinalis</name>
    <dbReference type="NCBI Taxonomy" id="2763028"/>
    <lineage>
        <taxon>Bacteria</taxon>
        <taxon>Bacillati</taxon>
        <taxon>Bacillota</taxon>
        <taxon>Clostridia</taxon>
        <taxon>Lachnospirales</taxon>
        <taxon>Lachnospiraceae</taxon>
        <taxon>Blautia</taxon>
    </lineage>
</organism>
<dbReference type="RefSeq" id="WP_118041555.1">
    <property type="nucleotide sequence ID" value="NZ_JACOQE010000002.1"/>
</dbReference>
<protein>
    <submittedName>
        <fullName evidence="5">Helix-turn-helix transcriptional regulator</fullName>
    </submittedName>
</protein>
<proteinExistence type="predicted"/>
<reference evidence="5 6" key="1">
    <citation type="submission" date="2020-08" db="EMBL/GenBank/DDBJ databases">
        <title>Genome public.</title>
        <authorList>
            <person name="Liu C."/>
            <person name="Sun Q."/>
        </authorList>
    </citation>
    <scope>NUCLEOTIDE SEQUENCE [LARGE SCALE GENOMIC DNA]</scope>
    <source>
        <strain evidence="5 6">27-44</strain>
    </source>
</reference>
<gene>
    <name evidence="5" type="ORF">H8Z79_04430</name>
</gene>
<dbReference type="InterPro" id="IPR009057">
    <property type="entry name" value="Homeodomain-like_sf"/>
</dbReference>
<dbReference type="PROSITE" id="PS01124">
    <property type="entry name" value="HTH_ARAC_FAMILY_2"/>
    <property type="match status" value="1"/>
</dbReference>
<keyword evidence="2" id="KW-0238">DNA-binding</keyword>
<dbReference type="PANTHER" id="PTHR43280:SF30">
    <property type="entry name" value="MMSAB OPERON REGULATORY PROTEIN"/>
    <property type="match status" value="1"/>
</dbReference>
<evidence type="ECO:0000256" key="3">
    <source>
        <dbReference type="ARBA" id="ARBA00023163"/>
    </source>
</evidence>
<dbReference type="Pfam" id="PF12833">
    <property type="entry name" value="HTH_18"/>
    <property type="match status" value="1"/>
</dbReference>
<evidence type="ECO:0000259" key="4">
    <source>
        <dbReference type="PROSITE" id="PS01124"/>
    </source>
</evidence>
<comment type="caution">
    <text evidence="5">The sequence shown here is derived from an EMBL/GenBank/DDBJ whole genome shotgun (WGS) entry which is preliminary data.</text>
</comment>
<dbReference type="InterPro" id="IPR020449">
    <property type="entry name" value="Tscrpt_reg_AraC-type_HTH"/>
</dbReference>
<dbReference type="InterPro" id="IPR018062">
    <property type="entry name" value="HTH_AraC-typ_CS"/>
</dbReference>
<dbReference type="InterPro" id="IPR018060">
    <property type="entry name" value="HTH_AraC"/>
</dbReference>
<evidence type="ECO:0000313" key="6">
    <source>
        <dbReference type="Proteomes" id="UP000633936"/>
    </source>
</evidence>
<accession>A0ABR7HZM2</accession>
<dbReference type="SUPFAM" id="SSF46689">
    <property type="entry name" value="Homeodomain-like"/>
    <property type="match status" value="2"/>
</dbReference>
<dbReference type="EMBL" id="JACOQE010000002">
    <property type="protein sequence ID" value="MBC5739717.1"/>
    <property type="molecule type" value="Genomic_DNA"/>
</dbReference>
<evidence type="ECO:0000256" key="1">
    <source>
        <dbReference type="ARBA" id="ARBA00023015"/>
    </source>
</evidence>
<dbReference type="Gene3D" id="1.10.10.60">
    <property type="entry name" value="Homeodomain-like"/>
    <property type="match status" value="2"/>
</dbReference>
<keyword evidence="3" id="KW-0804">Transcription</keyword>
<name>A0ABR7HZM2_9FIRM</name>
<feature type="domain" description="HTH araC/xylS-type" evidence="4">
    <location>
        <begin position="49"/>
        <end position="147"/>
    </location>
</feature>
<evidence type="ECO:0000256" key="2">
    <source>
        <dbReference type="ARBA" id="ARBA00023125"/>
    </source>
</evidence>
<evidence type="ECO:0000313" key="5">
    <source>
        <dbReference type="EMBL" id="MBC5739717.1"/>
    </source>
</evidence>